<evidence type="ECO:0000256" key="2">
    <source>
        <dbReference type="ARBA" id="ARBA00022448"/>
    </source>
</evidence>
<evidence type="ECO:0000313" key="5">
    <source>
        <dbReference type="EMBL" id="SVA97248.1"/>
    </source>
</evidence>
<protein>
    <recommendedName>
        <fullName evidence="6">Polyamine ABC transporter substrate-binding protein</fullName>
    </recommendedName>
</protein>
<dbReference type="GO" id="GO:0030288">
    <property type="term" value="C:outer membrane-bounded periplasmic space"/>
    <property type="evidence" value="ECO:0007669"/>
    <property type="project" value="TreeGrafter"/>
</dbReference>
<dbReference type="AlphaFoldDB" id="A0A382A6T2"/>
<proteinExistence type="predicted"/>
<gene>
    <name evidence="5" type="ORF">METZ01_LOCUS150102</name>
</gene>
<accession>A0A382A6T2</accession>
<keyword evidence="2" id="KW-0813">Transport</keyword>
<dbReference type="PROSITE" id="PS51318">
    <property type="entry name" value="TAT"/>
    <property type="match status" value="1"/>
</dbReference>
<keyword evidence="3" id="KW-0732">Signal</keyword>
<dbReference type="SUPFAM" id="SSF53850">
    <property type="entry name" value="Periplasmic binding protein-like II"/>
    <property type="match status" value="1"/>
</dbReference>
<dbReference type="EMBL" id="UINC01024155">
    <property type="protein sequence ID" value="SVA97248.1"/>
    <property type="molecule type" value="Genomic_DNA"/>
</dbReference>
<evidence type="ECO:0000256" key="3">
    <source>
        <dbReference type="ARBA" id="ARBA00022729"/>
    </source>
</evidence>
<name>A0A382A6T2_9ZZZZ</name>
<dbReference type="GO" id="GO:0030976">
    <property type="term" value="F:thiamine pyrophosphate binding"/>
    <property type="evidence" value="ECO:0007669"/>
    <property type="project" value="TreeGrafter"/>
</dbReference>
<dbReference type="Pfam" id="PF13416">
    <property type="entry name" value="SBP_bac_8"/>
    <property type="match status" value="1"/>
</dbReference>
<reference evidence="5" key="1">
    <citation type="submission" date="2018-05" db="EMBL/GenBank/DDBJ databases">
        <authorList>
            <person name="Lanie J.A."/>
            <person name="Ng W.-L."/>
            <person name="Kazmierczak K.M."/>
            <person name="Andrzejewski T.M."/>
            <person name="Davidsen T.M."/>
            <person name="Wayne K.J."/>
            <person name="Tettelin H."/>
            <person name="Glass J.I."/>
            <person name="Rusch D."/>
            <person name="Podicherti R."/>
            <person name="Tsui H.-C.T."/>
            <person name="Winkler M.E."/>
        </authorList>
    </citation>
    <scope>NUCLEOTIDE SEQUENCE</scope>
</reference>
<evidence type="ECO:0000256" key="4">
    <source>
        <dbReference type="ARBA" id="ARBA00022764"/>
    </source>
</evidence>
<evidence type="ECO:0008006" key="6">
    <source>
        <dbReference type="Google" id="ProtNLM"/>
    </source>
</evidence>
<sequence length="369" mass="40310">MQDKMFFKDLALTAAKDFKSGKLGRRDFLYLCAIAGVASSSVIAGDAEAAANEIVLWNWGGDAVKCHTSAFGAAFTKDSGLPVKYDTSGPLQGKIKEMVNSGNITADVADADAFDAISLGKSGHLEKIDYSVVDKKKVLKGFAWDYGVSIIFYGYAFMYDTKKFKSNPPSTWADFFNTKKYPGKRSLYKWANGSLEGALMADGVSKNNVYPMDLDRAVNKIKSIKSDTIFWGSGSEAQQMIVNGEVSMGMVWLNRAKAVEADTNGRYRLNMNEAIAMPGAYLVPKGNPAGRANVMKFIASCQVAERQIEILRCHGMTPSNPEAFGMIPDDLKRFAVTSKENLSRVLLNDPIWWAENGGNAVNKFLEAIG</sequence>
<dbReference type="Gene3D" id="3.40.190.10">
    <property type="entry name" value="Periplasmic binding protein-like II"/>
    <property type="match status" value="2"/>
</dbReference>
<dbReference type="InterPro" id="IPR006311">
    <property type="entry name" value="TAT_signal"/>
</dbReference>
<dbReference type="PANTHER" id="PTHR30006:SF3">
    <property type="entry name" value="THIAMINE-BINDING PERIPLASMIC PROTEIN"/>
    <property type="match status" value="1"/>
</dbReference>
<organism evidence="5">
    <name type="scientific">marine metagenome</name>
    <dbReference type="NCBI Taxonomy" id="408172"/>
    <lineage>
        <taxon>unclassified sequences</taxon>
        <taxon>metagenomes</taxon>
        <taxon>ecological metagenomes</taxon>
    </lineage>
</organism>
<evidence type="ECO:0000256" key="1">
    <source>
        <dbReference type="ARBA" id="ARBA00004418"/>
    </source>
</evidence>
<dbReference type="GO" id="GO:0030975">
    <property type="term" value="F:thiamine binding"/>
    <property type="evidence" value="ECO:0007669"/>
    <property type="project" value="TreeGrafter"/>
</dbReference>
<dbReference type="GO" id="GO:0015888">
    <property type="term" value="P:thiamine transport"/>
    <property type="evidence" value="ECO:0007669"/>
    <property type="project" value="TreeGrafter"/>
</dbReference>
<dbReference type="PANTHER" id="PTHR30006">
    <property type="entry name" value="THIAMINE-BINDING PERIPLASMIC PROTEIN-RELATED"/>
    <property type="match status" value="1"/>
</dbReference>
<comment type="subcellular location">
    <subcellularLocation>
        <location evidence="1">Periplasm</location>
    </subcellularLocation>
</comment>
<dbReference type="InterPro" id="IPR006059">
    <property type="entry name" value="SBP"/>
</dbReference>
<keyword evidence="4" id="KW-0574">Periplasm</keyword>